<dbReference type="InterPro" id="IPR029044">
    <property type="entry name" value="Nucleotide-diphossugar_trans"/>
</dbReference>
<evidence type="ECO:0000313" key="1">
    <source>
        <dbReference type="EMBL" id="MCO5956852.1"/>
    </source>
</evidence>
<organism evidence="1 2">
    <name type="scientific">Ciceribacter sichuanensis</name>
    <dbReference type="NCBI Taxonomy" id="2949647"/>
    <lineage>
        <taxon>Bacteria</taxon>
        <taxon>Pseudomonadati</taxon>
        <taxon>Pseudomonadota</taxon>
        <taxon>Alphaproteobacteria</taxon>
        <taxon>Hyphomicrobiales</taxon>
        <taxon>Rhizobiaceae</taxon>
        <taxon>Ciceribacter</taxon>
    </lineage>
</organism>
<proteinExistence type="predicted"/>
<accession>A0AAJ1BVZ3</accession>
<gene>
    <name evidence="1" type="ORF">NBH21_08740</name>
</gene>
<dbReference type="EMBL" id="JAMXLX010000002">
    <property type="protein sequence ID" value="MCO5956852.1"/>
    <property type="molecule type" value="Genomic_DNA"/>
</dbReference>
<dbReference type="SUPFAM" id="SSF53448">
    <property type="entry name" value="Nucleotide-diphospho-sugar transferases"/>
    <property type="match status" value="1"/>
</dbReference>
<comment type="caution">
    <text evidence="1">The sequence shown here is derived from an EMBL/GenBank/DDBJ whole genome shotgun (WGS) entry which is preliminary data.</text>
</comment>
<dbReference type="RefSeq" id="WP_250915866.1">
    <property type="nucleotide sequence ID" value="NZ_JAMXLX010000002.1"/>
</dbReference>
<name>A0AAJ1BVZ3_9HYPH</name>
<sequence>MNMQTTLTPPVNVVCMKWGTLYGPEYVNNLKRGVARHLRRPHRFVCFTDDTTGLEAGIETFPLPELDLPAGHGDRRWRKLALFRRDLADLQGTTLFLDLDLVIMTDLEPFFTHPGTFLIIRDDNLFRAKPLRRINPARDRFLHSVGNSSVFRYEIGAHSYILDAYLADPAKAMTNYEISQQFQSAQLAAHGHLQYWPREWCVSFKNACVPRNLASYLWDPAPPQGAKMVVFAGQPKMSEVLAGGGHKWYRRIGKVDWLHDAWYSNGQAASDLQKGNLLDLADRQHGPHGMDVLVGG</sequence>
<dbReference type="Proteomes" id="UP001155380">
    <property type="component" value="Unassembled WGS sequence"/>
</dbReference>
<protein>
    <recommendedName>
        <fullName evidence="3">Glycosyltransferase</fullName>
    </recommendedName>
</protein>
<reference evidence="1" key="1">
    <citation type="submission" date="2022-06" db="EMBL/GenBank/DDBJ databases">
        <authorList>
            <person name="Sun Q."/>
        </authorList>
    </citation>
    <scope>NUCLEOTIDE SEQUENCE</scope>
    <source>
        <strain evidence="1">S101</strain>
    </source>
</reference>
<evidence type="ECO:0008006" key="3">
    <source>
        <dbReference type="Google" id="ProtNLM"/>
    </source>
</evidence>
<dbReference type="AlphaFoldDB" id="A0AAJ1BVZ3"/>
<evidence type="ECO:0000313" key="2">
    <source>
        <dbReference type="Proteomes" id="UP001155380"/>
    </source>
</evidence>